<evidence type="ECO:0000313" key="3">
    <source>
        <dbReference type="Proteomes" id="UP000000872"/>
    </source>
</evidence>
<feature type="transmembrane region" description="Helical" evidence="1">
    <location>
        <begin position="5"/>
        <end position="28"/>
    </location>
</feature>
<gene>
    <name evidence="2" type="primary">AMV106</name>
</gene>
<evidence type="ECO:0000256" key="1">
    <source>
        <dbReference type="SAM" id="Phobius"/>
    </source>
</evidence>
<name>Q9EMU3_AMEPV</name>
<sequence>MSVSFILCIIFVINIFINNLILLVYIVSKYCLKYFSIYSLVLLGFKEILLYSEKYLIFLFSINSPSIVQTSSVIEIPLLDIGFRILDIILKYFLIIFIFLSSILLTTISSYFDCLSIFFN</sequence>
<dbReference type="GeneID" id="1494696"/>
<keyword evidence="1" id="KW-0472">Membrane</keyword>
<proteinExistence type="predicted"/>
<accession>Q9EMU3</accession>
<keyword evidence="3" id="KW-1185">Reference proteome</keyword>
<organismHost>
    <name type="scientific">Amsacta</name>
    <dbReference type="NCBI Taxonomy" id="340055"/>
</organismHost>
<reference evidence="2 3" key="1">
    <citation type="journal article" date="2000" name="Virology">
        <title>Complete genomic sequence of the Amsacta moorei entomopoxvirus: analysis and comparison with other poxviruses.</title>
        <authorList>
            <person name="Bawden A.L."/>
            <person name="Glassberg K.J."/>
            <person name="Diggans J."/>
            <person name="Shaw R."/>
            <person name="Farmerie W."/>
            <person name="Moyer R.W."/>
        </authorList>
    </citation>
    <scope>NUCLEOTIDE SEQUENCE [LARGE SCALE GENOMIC DNA]</scope>
</reference>
<dbReference type="EMBL" id="AF250284">
    <property type="protein sequence ID" value="AAG02812.1"/>
    <property type="molecule type" value="Genomic_DNA"/>
</dbReference>
<protein>
    <submittedName>
        <fullName evidence="2">AMV106</fullName>
    </submittedName>
</protein>
<evidence type="ECO:0000313" key="2">
    <source>
        <dbReference type="EMBL" id="AAG02812.1"/>
    </source>
</evidence>
<dbReference type="RefSeq" id="NP_064888.1">
    <property type="nucleotide sequence ID" value="NC_002520.1"/>
</dbReference>
<organism evidence="2 3">
    <name type="scientific">Amsacta moorei entomopoxvirus</name>
    <name type="common">AmEPV</name>
    <dbReference type="NCBI Taxonomy" id="28321"/>
    <lineage>
        <taxon>Viruses</taxon>
        <taxon>Varidnaviria</taxon>
        <taxon>Bamfordvirae</taxon>
        <taxon>Nucleocytoviricota</taxon>
        <taxon>Pokkesviricetes</taxon>
        <taxon>Chitovirales</taxon>
        <taxon>Poxviridae</taxon>
        <taxon>Entomopoxvirinae</taxon>
        <taxon>Betaentomopoxvirus</taxon>
    </lineage>
</organism>
<feature type="transmembrane region" description="Helical" evidence="1">
    <location>
        <begin position="92"/>
        <end position="112"/>
    </location>
</feature>
<keyword evidence="1" id="KW-1133">Transmembrane helix</keyword>
<dbReference type="Proteomes" id="UP000000872">
    <property type="component" value="Segment"/>
</dbReference>
<keyword evidence="1" id="KW-0812">Transmembrane</keyword>
<dbReference type="KEGG" id="vg:1494696"/>